<dbReference type="InterPro" id="IPR052058">
    <property type="entry name" value="Alcohol_O-acetyltransferase"/>
</dbReference>
<dbReference type="Gene3D" id="3.30.559.30">
    <property type="entry name" value="Nonribosomal peptide synthetase, condensation domain"/>
    <property type="match status" value="1"/>
</dbReference>
<sequence length="408" mass="46652">MMALQATLQHHPLLRATLRSGWRERWSFSGDMLPALRWREGETGGLLPQAEEIDLRREAGLKVYVVQDRSTVDVTFQFHHACCDGAGIDRFTDDLMVHYAGLREFGKSYKFVPTVDPNRLAVRGAYGLSFFRTLKRLPGQLVGLMGAAQFWGRQPIPLLAHQARDRCTKSTKAYPALTSFLLDPSQTLALRKAANHRNVTVHELLVCEFFCALWDWQKLYGQYSERHWTRMMIPINLRDASYRSLPALNYVSSIFLDRRGDQGGDRDQLLKGIRAEMEVIKRFQLRYTFLFVLNILNGMPWALKRSVQQDTCKTSVIFSSAGKTTRRCPLPRRDGFLHVADLVLRDIDGLAPLRPYNCVTMFTLEYANRLKLNLHYDAEFVSEKQSDVLMDLFVAGLNQVADTAGTQL</sequence>
<gene>
    <name evidence="1" type="ORF">Poly41_58830</name>
</gene>
<comment type="caution">
    <text evidence="1">The sequence shown here is derived from an EMBL/GenBank/DDBJ whole genome shotgun (WGS) entry which is preliminary data.</text>
</comment>
<dbReference type="RefSeq" id="WP_197231706.1">
    <property type="nucleotide sequence ID" value="NZ_SJPV01000014.1"/>
</dbReference>
<proteinExistence type="predicted"/>
<accession>A0A5C6D7G7</accession>
<dbReference type="SUPFAM" id="SSF52777">
    <property type="entry name" value="CoA-dependent acyltransferases"/>
    <property type="match status" value="2"/>
</dbReference>
<protein>
    <submittedName>
        <fullName evidence="1">Condensation domain protein</fullName>
    </submittedName>
</protein>
<dbReference type="AlphaFoldDB" id="A0A5C6D7G7"/>
<evidence type="ECO:0000313" key="2">
    <source>
        <dbReference type="Proteomes" id="UP000319143"/>
    </source>
</evidence>
<dbReference type="Proteomes" id="UP000319143">
    <property type="component" value="Unassembled WGS sequence"/>
</dbReference>
<dbReference type="EMBL" id="SJPV01000014">
    <property type="protein sequence ID" value="TWU31995.1"/>
    <property type="molecule type" value="Genomic_DNA"/>
</dbReference>
<dbReference type="InterPro" id="IPR023213">
    <property type="entry name" value="CAT-like_dom_sf"/>
</dbReference>
<dbReference type="PANTHER" id="PTHR28037:SF1">
    <property type="entry name" value="ALCOHOL O-ACETYLTRANSFERASE 1-RELATED"/>
    <property type="match status" value="1"/>
</dbReference>
<dbReference type="Gene3D" id="3.30.559.10">
    <property type="entry name" value="Chloramphenicol acetyltransferase-like domain"/>
    <property type="match status" value="1"/>
</dbReference>
<evidence type="ECO:0000313" key="1">
    <source>
        <dbReference type="EMBL" id="TWU31995.1"/>
    </source>
</evidence>
<keyword evidence="2" id="KW-1185">Reference proteome</keyword>
<organism evidence="1 2">
    <name type="scientific">Novipirellula artificiosorum</name>
    <dbReference type="NCBI Taxonomy" id="2528016"/>
    <lineage>
        <taxon>Bacteria</taxon>
        <taxon>Pseudomonadati</taxon>
        <taxon>Planctomycetota</taxon>
        <taxon>Planctomycetia</taxon>
        <taxon>Pirellulales</taxon>
        <taxon>Pirellulaceae</taxon>
        <taxon>Novipirellula</taxon>
    </lineage>
</organism>
<reference evidence="1 2" key="1">
    <citation type="submission" date="2019-02" db="EMBL/GenBank/DDBJ databases">
        <title>Deep-cultivation of Planctomycetes and their phenomic and genomic characterization uncovers novel biology.</title>
        <authorList>
            <person name="Wiegand S."/>
            <person name="Jogler M."/>
            <person name="Boedeker C."/>
            <person name="Pinto D."/>
            <person name="Vollmers J."/>
            <person name="Rivas-Marin E."/>
            <person name="Kohn T."/>
            <person name="Peeters S.H."/>
            <person name="Heuer A."/>
            <person name="Rast P."/>
            <person name="Oberbeckmann S."/>
            <person name="Bunk B."/>
            <person name="Jeske O."/>
            <person name="Meyerdierks A."/>
            <person name="Storesund J.E."/>
            <person name="Kallscheuer N."/>
            <person name="Luecker S."/>
            <person name="Lage O.M."/>
            <person name="Pohl T."/>
            <person name="Merkel B.J."/>
            <person name="Hornburger P."/>
            <person name="Mueller R.-W."/>
            <person name="Bruemmer F."/>
            <person name="Labrenz M."/>
            <person name="Spormann A.M."/>
            <person name="Op Den Camp H."/>
            <person name="Overmann J."/>
            <person name="Amann R."/>
            <person name="Jetten M.S.M."/>
            <person name="Mascher T."/>
            <person name="Medema M.H."/>
            <person name="Devos D.P."/>
            <person name="Kaster A.-K."/>
            <person name="Ovreas L."/>
            <person name="Rohde M."/>
            <person name="Galperin M.Y."/>
            <person name="Jogler C."/>
        </authorList>
    </citation>
    <scope>NUCLEOTIDE SEQUENCE [LARGE SCALE GENOMIC DNA]</scope>
    <source>
        <strain evidence="1 2">Poly41</strain>
    </source>
</reference>
<name>A0A5C6D7G7_9BACT</name>
<dbReference type="PANTHER" id="PTHR28037">
    <property type="entry name" value="ALCOHOL O-ACETYLTRANSFERASE 1-RELATED"/>
    <property type="match status" value="1"/>
</dbReference>